<dbReference type="RefSeq" id="WP_264226564.1">
    <property type="nucleotide sequence ID" value="NZ_CP107716.1"/>
</dbReference>
<dbReference type="PRINTS" id="PR00757">
    <property type="entry name" value="AMINEOXDASEF"/>
</dbReference>
<dbReference type="SUPFAM" id="SSF51905">
    <property type="entry name" value="FAD/NAD(P)-binding domain"/>
    <property type="match status" value="1"/>
</dbReference>
<organism evidence="4 5">
    <name type="scientific">Pelagibacterium flavum</name>
    <dbReference type="NCBI Taxonomy" id="2984530"/>
    <lineage>
        <taxon>Bacteria</taxon>
        <taxon>Pseudomonadati</taxon>
        <taxon>Pseudomonadota</taxon>
        <taxon>Alphaproteobacteria</taxon>
        <taxon>Hyphomicrobiales</taxon>
        <taxon>Devosiaceae</taxon>
        <taxon>Pelagibacterium</taxon>
    </lineage>
</organism>
<proteinExistence type="predicted"/>
<dbReference type="PANTHER" id="PTHR42923">
    <property type="entry name" value="PROTOPORPHYRINOGEN OXIDASE"/>
    <property type="match status" value="1"/>
</dbReference>
<evidence type="ECO:0000256" key="1">
    <source>
        <dbReference type="ARBA" id="ARBA00001974"/>
    </source>
</evidence>
<evidence type="ECO:0000259" key="3">
    <source>
        <dbReference type="Pfam" id="PF01593"/>
    </source>
</evidence>
<reference evidence="4" key="1">
    <citation type="submission" date="2022-10" db="EMBL/GenBank/DDBJ databases">
        <title>YIM 151497 complete genome.</title>
        <authorList>
            <person name="Chen X."/>
        </authorList>
    </citation>
    <scope>NUCLEOTIDE SEQUENCE</scope>
    <source>
        <strain evidence="4">YIM 151497</strain>
    </source>
</reference>
<dbReference type="InterPro" id="IPR001613">
    <property type="entry name" value="Flavin_amine_oxidase"/>
</dbReference>
<keyword evidence="2" id="KW-0560">Oxidoreductase</keyword>
<sequence>MYLDAGPKGPTGTRRIAVIGSGISGLSAAWLMSQSHDVTLYEADSRIGGHSNTVDVDYDGTTIPVDTGFIVYNEANYPNLVAMFDHLGVQTELSWMSFGASIDGGAFEYCSDPLGLIGQKSNVVRPRFWRMLSDIVKFSRSHREILADGSLAQVGLADYLAKNGYSESYIQDHILPMAAAIWSSSATDIRNYPVQAFVRFFLNHGLLDLYNRPLWRTVKGGSREYVSRLVAEFKGTVRLLTGVRQIERHSGVVTITDTRGHQDIFTDVLIATHADQALAMLADADEDERALLGAFEYTHNKAVLHTDCSLMPKRKSVWSSWNYIGERKWDGDSPLCVTYWMNKLQNIDRKHPLFVTLNPSREIDPATIFETFDYTHPLFDQTAMAAQKELWRLQGRGGVWFAGAHFGSGFHEDGLQAGLAAAEDMAGVRRPWAVENASGRIHIHTERVAAE</sequence>
<accession>A0ABY6IQT6</accession>
<protein>
    <submittedName>
        <fullName evidence="4">FAD-dependent oxidoreductase</fullName>
    </submittedName>
</protein>
<dbReference type="EMBL" id="CP107716">
    <property type="protein sequence ID" value="UYQ72966.1"/>
    <property type="molecule type" value="Genomic_DNA"/>
</dbReference>
<dbReference type="PANTHER" id="PTHR42923:SF17">
    <property type="entry name" value="AMINE OXIDASE DOMAIN-CONTAINING PROTEIN"/>
    <property type="match status" value="1"/>
</dbReference>
<name>A0ABY6IQT6_9HYPH</name>
<feature type="domain" description="Amine oxidase" evidence="3">
    <location>
        <begin position="23"/>
        <end position="311"/>
    </location>
</feature>
<dbReference type="Gene3D" id="3.30.70.1990">
    <property type="match status" value="1"/>
</dbReference>
<dbReference type="InterPro" id="IPR036188">
    <property type="entry name" value="FAD/NAD-bd_sf"/>
</dbReference>
<dbReference type="InterPro" id="IPR050464">
    <property type="entry name" value="Zeta_carotene_desat/Oxidored"/>
</dbReference>
<dbReference type="Proteomes" id="UP001163882">
    <property type="component" value="Chromosome"/>
</dbReference>
<keyword evidence="5" id="KW-1185">Reference proteome</keyword>
<evidence type="ECO:0000256" key="2">
    <source>
        <dbReference type="ARBA" id="ARBA00023002"/>
    </source>
</evidence>
<dbReference type="Pfam" id="PF01593">
    <property type="entry name" value="Amino_oxidase"/>
    <property type="match status" value="1"/>
</dbReference>
<dbReference type="InterPro" id="IPR002937">
    <property type="entry name" value="Amino_oxidase"/>
</dbReference>
<evidence type="ECO:0000313" key="5">
    <source>
        <dbReference type="Proteomes" id="UP001163882"/>
    </source>
</evidence>
<evidence type="ECO:0000313" key="4">
    <source>
        <dbReference type="EMBL" id="UYQ72966.1"/>
    </source>
</evidence>
<dbReference type="Gene3D" id="1.10.405.20">
    <property type="match status" value="1"/>
</dbReference>
<dbReference type="Gene3D" id="3.50.50.60">
    <property type="entry name" value="FAD/NAD(P)-binding domain"/>
    <property type="match status" value="1"/>
</dbReference>
<gene>
    <name evidence="4" type="ORF">OF122_04150</name>
</gene>
<comment type="cofactor">
    <cofactor evidence="1">
        <name>FAD</name>
        <dbReference type="ChEBI" id="CHEBI:57692"/>
    </cofactor>
</comment>